<evidence type="ECO:0000256" key="5">
    <source>
        <dbReference type="ARBA" id="ARBA00022729"/>
    </source>
</evidence>
<feature type="transmembrane region" description="Helical" evidence="10">
    <location>
        <begin position="505"/>
        <end position="526"/>
    </location>
</feature>
<evidence type="ECO:0000256" key="8">
    <source>
        <dbReference type="ARBA" id="ARBA00023136"/>
    </source>
</evidence>
<evidence type="ECO:0000256" key="9">
    <source>
        <dbReference type="ARBA" id="ARBA00023180"/>
    </source>
</evidence>
<evidence type="ECO:0000259" key="11">
    <source>
        <dbReference type="Pfam" id="PF07774"/>
    </source>
</evidence>
<keyword evidence="5" id="KW-0732">Signal</keyword>
<reference evidence="12 13" key="1">
    <citation type="submission" date="2022-12" db="EMBL/GenBank/DDBJ databases">
        <title>Chromosome-level genome of Tegillarca granosa.</title>
        <authorList>
            <person name="Kim J."/>
        </authorList>
    </citation>
    <scope>NUCLEOTIDE SEQUENCE [LARGE SCALE GENOMIC DNA]</scope>
    <source>
        <strain evidence="12">Teg-2019</strain>
        <tissue evidence="12">Adductor muscle</tissue>
    </source>
</reference>
<keyword evidence="8 10" id="KW-0472">Membrane</keyword>
<evidence type="ECO:0000256" key="2">
    <source>
        <dbReference type="ARBA" id="ARBA00007904"/>
    </source>
</evidence>
<evidence type="ECO:0000256" key="1">
    <source>
        <dbReference type="ARBA" id="ARBA00004115"/>
    </source>
</evidence>
<dbReference type="InterPro" id="IPR011678">
    <property type="entry name" value="EMC1_C"/>
</dbReference>
<keyword evidence="6" id="KW-0256">Endoplasmic reticulum</keyword>
<evidence type="ECO:0000313" key="13">
    <source>
        <dbReference type="Proteomes" id="UP001217089"/>
    </source>
</evidence>
<evidence type="ECO:0000256" key="10">
    <source>
        <dbReference type="SAM" id="Phobius"/>
    </source>
</evidence>
<comment type="caution">
    <text evidence="12">The sequence shown here is derived from an EMBL/GenBank/DDBJ whole genome shotgun (WGS) entry which is preliminary data.</text>
</comment>
<evidence type="ECO:0000256" key="7">
    <source>
        <dbReference type="ARBA" id="ARBA00022989"/>
    </source>
</evidence>
<keyword evidence="13" id="KW-1185">Reference proteome</keyword>
<feature type="domain" description="ER membrane protein complex subunit 1 C-terminal" evidence="11">
    <location>
        <begin position="330"/>
        <end position="535"/>
    </location>
</feature>
<dbReference type="Proteomes" id="UP001217089">
    <property type="component" value="Unassembled WGS sequence"/>
</dbReference>
<evidence type="ECO:0000313" key="12">
    <source>
        <dbReference type="EMBL" id="KAJ8320425.1"/>
    </source>
</evidence>
<keyword evidence="4 10" id="KW-0812">Transmembrane</keyword>
<sequence>MIYLCQKTRPSLKMNLDLIKTFIIQQVHKLQGHRHHHVLDSDTMDDEEEDEEELTRDEFNLNKMIILVTAAGKIFGIKSTNGRPEWQLFLPELSPFKRYGKEKLFLFVQRTTAHFPNPPQCTVLGRNKRTGEGHIFSFNPITGKPIKGMPPTGIKLNYNVLQVSMLGKMDENFLKGIILLDENFKMYTFPESFRKVIEEDTSSIFMFVADISTGIITGFKTESKNKELVSNKVWTVNLQKKQQTITGIYGKRAVEHVHSQGRVLGDRSVLYKYLNPNLIVVVTEGEDTTSSSQKGPGNFISIYLIDSVTGHMVFHCSHKRSKGPVNVIHSENWVVYNYFNQKSRRYEIAVLELFEGKDQSNATAFSSFSAPREPLVLRQSYIMPLAISTMATTITEKGITSKNIIFALKLGGLLSLPKALLDPRRPIIPTQETMEEGTIPYIPELPVSTEAVINYNQSVYNVRDIQTSPAGLESTSLVLSYGLDLFFTRVTPSKMFDVLKEDFDYYFISLVLGGMFAVSFISQKLAGRKALTRAWK</sequence>
<evidence type="ECO:0000256" key="3">
    <source>
        <dbReference type="ARBA" id="ARBA00020824"/>
    </source>
</evidence>
<evidence type="ECO:0000256" key="6">
    <source>
        <dbReference type="ARBA" id="ARBA00022824"/>
    </source>
</evidence>
<organism evidence="12 13">
    <name type="scientific">Tegillarca granosa</name>
    <name type="common">Malaysian cockle</name>
    <name type="synonym">Anadara granosa</name>
    <dbReference type="NCBI Taxonomy" id="220873"/>
    <lineage>
        <taxon>Eukaryota</taxon>
        <taxon>Metazoa</taxon>
        <taxon>Spiralia</taxon>
        <taxon>Lophotrochozoa</taxon>
        <taxon>Mollusca</taxon>
        <taxon>Bivalvia</taxon>
        <taxon>Autobranchia</taxon>
        <taxon>Pteriomorphia</taxon>
        <taxon>Arcoida</taxon>
        <taxon>Arcoidea</taxon>
        <taxon>Arcidae</taxon>
        <taxon>Tegillarca</taxon>
    </lineage>
</organism>
<name>A0ABQ9FVV7_TEGGR</name>
<evidence type="ECO:0000256" key="4">
    <source>
        <dbReference type="ARBA" id="ARBA00022692"/>
    </source>
</evidence>
<comment type="subcellular location">
    <subcellularLocation>
        <location evidence="1">Endoplasmic reticulum membrane</location>
        <topology evidence="1">Single-pass type I membrane protein</topology>
    </subcellularLocation>
</comment>
<gene>
    <name evidence="12" type="ORF">KUTeg_002012</name>
</gene>
<proteinExistence type="inferred from homology"/>
<dbReference type="EMBL" id="JARBDR010000141">
    <property type="protein sequence ID" value="KAJ8320425.1"/>
    <property type="molecule type" value="Genomic_DNA"/>
</dbReference>
<dbReference type="PANTHER" id="PTHR21573">
    <property type="entry name" value="ER MEMBRANE PROTEIN COMPLEX SUBUNIT 1"/>
    <property type="match status" value="1"/>
</dbReference>
<comment type="similarity">
    <text evidence="2">Belongs to the EMC1 family.</text>
</comment>
<keyword evidence="9" id="KW-0325">Glycoprotein</keyword>
<protein>
    <recommendedName>
        <fullName evidence="3">ER membrane protein complex subunit 1</fullName>
    </recommendedName>
</protein>
<dbReference type="InterPro" id="IPR026895">
    <property type="entry name" value="EMC1"/>
</dbReference>
<keyword evidence="7 10" id="KW-1133">Transmembrane helix</keyword>
<accession>A0ABQ9FVV7</accession>
<dbReference type="PANTHER" id="PTHR21573:SF0">
    <property type="entry name" value="ER MEMBRANE PROTEIN COMPLEX SUBUNIT 1"/>
    <property type="match status" value="1"/>
</dbReference>
<dbReference type="Pfam" id="PF07774">
    <property type="entry name" value="EMC1_C"/>
    <property type="match status" value="1"/>
</dbReference>